<feature type="non-terminal residue" evidence="2">
    <location>
        <position position="1"/>
    </location>
</feature>
<gene>
    <name evidence="2" type="ORF">B1B_00841</name>
</gene>
<evidence type="ECO:0000313" key="2">
    <source>
        <dbReference type="EMBL" id="EQD78225.1"/>
    </source>
</evidence>
<dbReference type="EMBL" id="AUZY01000617">
    <property type="protein sequence ID" value="EQD78225.1"/>
    <property type="molecule type" value="Genomic_DNA"/>
</dbReference>
<accession>T1D7K0</accession>
<dbReference type="PANTHER" id="PTHR39173:SF1">
    <property type="entry name" value="ACETYLTRANSFERASE"/>
    <property type="match status" value="1"/>
</dbReference>
<comment type="caution">
    <text evidence="2">The sequence shown here is derived from an EMBL/GenBank/DDBJ whole genome shotgun (WGS) entry which is preliminary data.</text>
</comment>
<dbReference type="AlphaFoldDB" id="T1D7K0"/>
<dbReference type="PROSITE" id="PS51186">
    <property type="entry name" value="GNAT"/>
    <property type="match status" value="1"/>
</dbReference>
<reference evidence="2" key="1">
    <citation type="submission" date="2013-08" db="EMBL/GenBank/DDBJ databases">
        <authorList>
            <person name="Mendez C."/>
            <person name="Richter M."/>
            <person name="Ferrer M."/>
            <person name="Sanchez J."/>
        </authorList>
    </citation>
    <scope>NUCLEOTIDE SEQUENCE</scope>
</reference>
<sequence>CELAVRQAFISASPTLWEPGPAGIDIAVGAREVAMSTETLNEDHLTDRVIDLYVQMKDPADPARGHVPQYQYKITLHGSEEEIGTIRLRIGEHPALLTAGHVGYFVAEGYRGRHFAERACRLLGPVALDHGMTRIILTCDPENAASRRTCERLGEHFAGIFEVPTDHEMYQKGARAVWRYDWVLNTES</sequence>
<reference evidence="2" key="2">
    <citation type="journal article" date="2014" name="ISME J.">
        <title>Microbial stratification in low pH oxic and suboxic macroscopic growths along an acid mine drainage.</title>
        <authorList>
            <person name="Mendez-Garcia C."/>
            <person name="Mesa V."/>
            <person name="Sprenger R.R."/>
            <person name="Richter M."/>
            <person name="Diez M.S."/>
            <person name="Solano J."/>
            <person name="Bargiela R."/>
            <person name="Golyshina O.V."/>
            <person name="Manteca A."/>
            <person name="Ramos J.L."/>
            <person name="Gallego J.R."/>
            <person name="Llorente I."/>
            <person name="Martins Dos Santos V.A."/>
            <person name="Jensen O.N."/>
            <person name="Pelaez A.I."/>
            <person name="Sanchez J."/>
            <person name="Ferrer M."/>
        </authorList>
    </citation>
    <scope>NUCLEOTIDE SEQUENCE</scope>
</reference>
<organism evidence="2">
    <name type="scientific">mine drainage metagenome</name>
    <dbReference type="NCBI Taxonomy" id="410659"/>
    <lineage>
        <taxon>unclassified sequences</taxon>
        <taxon>metagenomes</taxon>
        <taxon>ecological metagenomes</taxon>
    </lineage>
</organism>
<name>T1D7K0_9ZZZZ</name>
<feature type="domain" description="N-acetyltransferase" evidence="1">
    <location>
        <begin position="24"/>
        <end position="174"/>
    </location>
</feature>
<dbReference type="Pfam" id="PF13302">
    <property type="entry name" value="Acetyltransf_3"/>
    <property type="match status" value="1"/>
</dbReference>
<proteinExistence type="predicted"/>
<dbReference type="PANTHER" id="PTHR39173">
    <property type="entry name" value="ACETYLTRANSFERASE"/>
    <property type="match status" value="1"/>
</dbReference>
<dbReference type="InterPro" id="IPR000182">
    <property type="entry name" value="GNAT_dom"/>
</dbReference>
<dbReference type="SUPFAM" id="SSF55729">
    <property type="entry name" value="Acyl-CoA N-acyltransferases (Nat)"/>
    <property type="match status" value="1"/>
</dbReference>
<protein>
    <submittedName>
        <fullName evidence="2">GCN5-related N-acetyltransferase</fullName>
    </submittedName>
</protein>
<dbReference type="GO" id="GO:0016747">
    <property type="term" value="F:acyltransferase activity, transferring groups other than amino-acyl groups"/>
    <property type="evidence" value="ECO:0007669"/>
    <property type="project" value="InterPro"/>
</dbReference>
<keyword evidence="2" id="KW-0808">Transferase</keyword>
<dbReference type="InterPro" id="IPR016181">
    <property type="entry name" value="Acyl_CoA_acyltransferase"/>
</dbReference>
<dbReference type="Gene3D" id="3.40.630.30">
    <property type="match status" value="1"/>
</dbReference>
<evidence type="ECO:0000259" key="1">
    <source>
        <dbReference type="PROSITE" id="PS51186"/>
    </source>
</evidence>